<dbReference type="VEuPathDB" id="VectorBase:HLOH_049032"/>
<dbReference type="Pfam" id="PF08434">
    <property type="entry name" value="CLCA"/>
    <property type="match status" value="1"/>
</dbReference>
<dbReference type="OMA" id="LFHASFG"/>
<dbReference type="Proteomes" id="UP000821853">
    <property type="component" value="Chromosome 10"/>
</dbReference>
<proteinExistence type="predicted"/>
<gene>
    <name evidence="2" type="ORF">HPB48_022774</name>
</gene>
<evidence type="ECO:0000313" key="3">
    <source>
        <dbReference type="Proteomes" id="UP000821853"/>
    </source>
</evidence>
<evidence type="ECO:0000313" key="2">
    <source>
        <dbReference type="EMBL" id="KAH9363961.1"/>
    </source>
</evidence>
<evidence type="ECO:0000259" key="1">
    <source>
        <dbReference type="Pfam" id="PF08434"/>
    </source>
</evidence>
<feature type="domain" description="Calcium-activated chloride channel N-terminal" evidence="1">
    <location>
        <begin position="4"/>
        <end position="96"/>
    </location>
</feature>
<comment type="caution">
    <text evidence="2">The sequence shown here is derived from an EMBL/GenBank/DDBJ whole genome shotgun (WGS) entry which is preliminary data.</text>
</comment>
<dbReference type="EMBL" id="JABSTR010000002">
    <property type="protein sequence ID" value="KAH9363961.1"/>
    <property type="molecule type" value="Genomic_DNA"/>
</dbReference>
<name>A0A9J6FNX9_HAELO</name>
<organism evidence="2 3">
    <name type="scientific">Haemaphysalis longicornis</name>
    <name type="common">Bush tick</name>
    <dbReference type="NCBI Taxonomy" id="44386"/>
    <lineage>
        <taxon>Eukaryota</taxon>
        <taxon>Metazoa</taxon>
        <taxon>Ecdysozoa</taxon>
        <taxon>Arthropoda</taxon>
        <taxon>Chelicerata</taxon>
        <taxon>Arachnida</taxon>
        <taxon>Acari</taxon>
        <taxon>Parasitiformes</taxon>
        <taxon>Ixodida</taxon>
        <taxon>Ixodoidea</taxon>
        <taxon>Ixodidae</taxon>
        <taxon>Haemaphysalinae</taxon>
        <taxon>Haemaphysalis</taxon>
    </lineage>
</organism>
<reference evidence="2 3" key="1">
    <citation type="journal article" date="2020" name="Cell">
        <title>Large-Scale Comparative Analyses of Tick Genomes Elucidate Their Genetic Diversity and Vector Capacities.</title>
        <authorList>
            <consortium name="Tick Genome and Microbiome Consortium (TIGMIC)"/>
            <person name="Jia N."/>
            <person name="Wang J."/>
            <person name="Shi W."/>
            <person name="Du L."/>
            <person name="Sun Y."/>
            <person name="Zhan W."/>
            <person name="Jiang J.F."/>
            <person name="Wang Q."/>
            <person name="Zhang B."/>
            <person name="Ji P."/>
            <person name="Bell-Sakyi L."/>
            <person name="Cui X.M."/>
            <person name="Yuan T.T."/>
            <person name="Jiang B.G."/>
            <person name="Yang W.F."/>
            <person name="Lam T.T."/>
            <person name="Chang Q.C."/>
            <person name="Ding S.J."/>
            <person name="Wang X.J."/>
            <person name="Zhu J.G."/>
            <person name="Ruan X.D."/>
            <person name="Zhao L."/>
            <person name="Wei J.T."/>
            <person name="Ye R.Z."/>
            <person name="Que T.C."/>
            <person name="Du C.H."/>
            <person name="Zhou Y.H."/>
            <person name="Cheng J.X."/>
            <person name="Dai P.F."/>
            <person name="Guo W.B."/>
            <person name="Han X.H."/>
            <person name="Huang E.J."/>
            <person name="Li L.F."/>
            <person name="Wei W."/>
            <person name="Gao Y.C."/>
            <person name="Liu J.Z."/>
            <person name="Shao H.Z."/>
            <person name="Wang X."/>
            <person name="Wang C.C."/>
            <person name="Yang T.C."/>
            <person name="Huo Q.B."/>
            <person name="Li W."/>
            <person name="Chen H.Y."/>
            <person name="Chen S.E."/>
            <person name="Zhou L.G."/>
            <person name="Ni X.B."/>
            <person name="Tian J.H."/>
            <person name="Sheng Y."/>
            <person name="Liu T."/>
            <person name="Pan Y.S."/>
            <person name="Xia L.Y."/>
            <person name="Li J."/>
            <person name="Zhao F."/>
            <person name="Cao W.C."/>
        </authorList>
    </citation>
    <scope>NUCLEOTIDE SEQUENCE [LARGE SCALE GENOMIC DNA]</scope>
    <source>
        <strain evidence="2">HaeL-2018</strain>
    </source>
</reference>
<dbReference type="OrthoDB" id="687730at2759"/>
<dbReference type="InterPro" id="IPR013642">
    <property type="entry name" value="CLCA_N"/>
</dbReference>
<protein>
    <recommendedName>
        <fullName evidence="1">Calcium-activated chloride channel N-terminal domain-containing protein</fullName>
    </recommendedName>
</protein>
<accession>A0A9J6FNX9</accession>
<keyword evidence="3" id="KW-1185">Reference proteome</keyword>
<sequence>MFPNVQTLFKSSSEFLHKATNGRVYFKKVTIELPYTWPKRTSAQPVSESLFEKSDVRVDVPIKARGDRPFTKQVKECGEAGDFIHLTPGFLAQTKNPSASATLPPGKLEFLALGGF</sequence>
<dbReference type="AlphaFoldDB" id="A0A9J6FNX9"/>